<dbReference type="Proteomes" id="UP000199524">
    <property type="component" value="Chromosome I"/>
</dbReference>
<keyword evidence="1" id="KW-0472">Membrane</keyword>
<accession>A0A1H1YYQ1</accession>
<proteinExistence type="predicted"/>
<keyword evidence="1" id="KW-0812">Transmembrane</keyword>
<sequence length="63" mass="7349">MHSRYPKPSSRPSEERHQIRTELAMLNKEMSRSSNDFFQVWLPFVLGASMALGVFILVSLMRH</sequence>
<protein>
    <submittedName>
        <fullName evidence="2">Uncharacterized protein</fullName>
    </submittedName>
</protein>
<keyword evidence="1" id="KW-1133">Transmembrane helix</keyword>
<dbReference type="EMBL" id="LT629777">
    <property type="protein sequence ID" value="SDT26580.1"/>
    <property type="molecule type" value="Genomic_DNA"/>
</dbReference>
<evidence type="ECO:0000313" key="2">
    <source>
        <dbReference type="EMBL" id="SDT26580.1"/>
    </source>
</evidence>
<name>A0A1H1YYQ1_9PSED</name>
<gene>
    <name evidence="2" type="ORF">SAMN05216598_4712</name>
</gene>
<keyword evidence="3" id="KW-1185">Reference proteome</keyword>
<reference evidence="3" key="1">
    <citation type="submission" date="2016-10" db="EMBL/GenBank/DDBJ databases">
        <authorList>
            <person name="Varghese N."/>
            <person name="Submissions S."/>
        </authorList>
    </citation>
    <scope>NUCLEOTIDE SEQUENCE [LARGE SCALE GENOMIC DNA]</scope>
    <source>
        <strain evidence="3">ATCC 23835</strain>
    </source>
</reference>
<feature type="transmembrane region" description="Helical" evidence="1">
    <location>
        <begin position="40"/>
        <end position="60"/>
    </location>
</feature>
<organism evidence="2 3">
    <name type="scientific">Pseudomonas asplenii</name>
    <dbReference type="NCBI Taxonomy" id="53407"/>
    <lineage>
        <taxon>Bacteria</taxon>
        <taxon>Pseudomonadati</taxon>
        <taxon>Pseudomonadota</taxon>
        <taxon>Gammaproteobacteria</taxon>
        <taxon>Pseudomonadales</taxon>
        <taxon>Pseudomonadaceae</taxon>
        <taxon>Pseudomonas</taxon>
    </lineage>
</organism>
<evidence type="ECO:0000256" key="1">
    <source>
        <dbReference type="SAM" id="Phobius"/>
    </source>
</evidence>
<evidence type="ECO:0000313" key="3">
    <source>
        <dbReference type="Proteomes" id="UP000199524"/>
    </source>
</evidence>
<dbReference type="AlphaFoldDB" id="A0A1H1YYQ1"/>